<feature type="compositionally biased region" description="Polar residues" evidence="1">
    <location>
        <begin position="41"/>
        <end position="51"/>
    </location>
</feature>
<dbReference type="Proteomes" id="UP000053477">
    <property type="component" value="Unassembled WGS sequence"/>
</dbReference>
<reference evidence="2 3" key="1">
    <citation type="submission" date="2015-04" db="EMBL/GenBank/DDBJ databases">
        <title>Complete genome sequence of Schizopora paradoxa KUC8140, a cosmopolitan wood degrader in East Asia.</title>
        <authorList>
            <consortium name="DOE Joint Genome Institute"/>
            <person name="Min B."/>
            <person name="Park H."/>
            <person name="Jang Y."/>
            <person name="Kim J.-J."/>
            <person name="Kim K.H."/>
            <person name="Pangilinan J."/>
            <person name="Lipzen A."/>
            <person name="Riley R."/>
            <person name="Grigoriev I.V."/>
            <person name="Spatafora J.W."/>
            <person name="Choi I.-G."/>
        </authorList>
    </citation>
    <scope>NUCLEOTIDE SEQUENCE [LARGE SCALE GENOMIC DNA]</scope>
    <source>
        <strain evidence="2 3">KUC8140</strain>
    </source>
</reference>
<gene>
    <name evidence="2" type="ORF">SCHPADRAFT_887148</name>
</gene>
<feature type="compositionally biased region" description="Low complexity" evidence="1">
    <location>
        <begin position="9"/>
        <end position="34"/>
    </location>
</feature>
<organism evidence="2 3">
    <name type="scientific">Schizopora paradoxa</name>
    <dbReference type="NCBI Taxonomy" id="27342"/>
    <lineage>
        <taxon>Eukaryota</taxon>
        <taxon>Fungi</taxon>
        <taxon>Dikarya</taxon>
        <taxon>Basidiomycota</taxon>
        <taxon>Agaricomycotina</taxon>
        <taxon>Agaricomycetes</taxon>
        <taxon>Hymenochaetales</taxon>
        <taxon>Schizoporaceae</taxon>
        <taxon>Schizopora</taxon>
    </lineage>
</organism>
<dbReference type="Gene3D" id="3.80.10.10">
    <property type="entry name" value="Ribonuclease Inhibitor"/>
    <property type="match status" value="1"/>
</dbReference>
<name>A0A0H2RZY3_9AGAM</name>
<accession>A0A0H2RZY3</accession>
<feature type="region of interest" description="Disordered" evidence="1">
    <location>
        <begin position="1"/>
        <end position="111"/>
    </location>
</feature>
<protein>
    <recommendedName>
        <fullName evidence="4">F-box domain-containing protein</fullName>
    </recommendedName>
</protein>
<keyword evidence="3" id="KW-1185">Reference proteome</keyword>
<evidence type="ECO:0000313" key="2">
    <source>
        <dbReference type="EMBL" id="KLO17182.1"/>
    </source>
</evidence>
<evidence type="ECO:0000256" key="1">
    <source>
        <dbReference type="SAM" id="MobiDB-lite"/>
    </source>
</evidence>
<feature type="compositionally biased region" description="Basic and acidic residues" evidence="1">
    <location>
        <begin position="53"/>
        <end position="67"/>
    </location>
</feature>
<dbReference type="EMBL" id="KQ085907">
    <property type="protein sequence ID" value="KLO17182.1"/>
    <property type="molecule type" value="Genomic_DNA"/>
</dbReference>
<evidence type="ECO:0000313" key="3">
    <source>
        <dbReference type="Proteomes" id="UP000053477"/>
    </source>
</evidence>
<dbReference type="SUPFAM" id="SSF52047">
    <property type="entry name" value="RNI-like"/>
    <property type="match status" value="1"/>
</dbReference>
<dbReference type="AlphaFoldDB" id="A0A0H2RZY3"/>
<dbReference type="InterPro" id="IPR032675">
    <property type="entry name" value="LRR_dom_sf"/>
</dbReference>
<sequence>MTVSTRSMNTRVTRSGSRSSTTNLLSSVPSASSSRARRSSTGNIAQRSIASSAKDRDDHIKQNDEVSSKTPGPKLDYSGKNTSKAPSKRRKSAPQSGSRPRSRKSGLSLRPILPPPLNLGVHVIDMIFEFLCAPEEDEEYVGAYRLKHPASMEEEELEYSTTADSLITGPFFPQPSMCPSGWKEMCTASLVAKSWRDVAQTRLFRDAHVVNVPMLDKLVKATKEPRIGELVRTITLADANFPMVTSEIPPIAIPCDTPKSSLSSLIRNCPNLQKIYLDFPISSCILEGTSFPSITTLRLSNSYGQSTQDIIYLLSRLPSLETLVLPPDNDCESIQNVDLPEQLCMAPLKSLALTLATQPRLLLFLTPATRNLERLVLVPGPTPAGLFHSFVEEFMNNVIEHKPPLYFVSIIGHSPSTLHAILRSCSTIQEIRVTLDVFDDEQNTFPKIFRSSRSMPLRITFVCVRTTHTRNRRYLDAFPDAEELRSLSEGVRLLISMQRLEYIGFALSGNNHDFDVPESAYDDLKDVCYNTPRRKRIEVDAPNEYYMSNGLYSTAYVPMKDNWLSTTSAPAFPLSSWASSQL</sequence>
<evidence type="ECO:0008006" key="4">
    <source>
        <dbReference type="Google" id="ProtNLM"/>
    </source>
</evidence>
<proteinExistence type="predicted"/>
<dbReference type="InParanoid" id="A0A0H2RZY3"/>